<dbReference type="OrthoDB" id="6395195at2759"/>
<evidence type="ECO:0000256" key="3">
    <source>
        <dbReference type="ARBA" id="ARBA00022729"/>
    </source>
</evidence>
<protein>
    <submittedName>
        <fullName evidence="5">Uncharacterized protein</fullName>
    </submittedName>
</protein>
<evidence type="ECO:0000256" key="1">
    <source>
        <dbReference type="ARBA" id="ARBA00004613"/>
    </source>
</evidence>
<feature type="signal peptide" evidence="4">
    <location>
        <begin position="1"/>
        <end position="24"/>
    </location>
</feature>
<comment type="subcellular location">
    <subcellularLocation>
        <location evidence="1">Secreted</location>
    </subcellularLocation>
</comment>
<name>A0A6A4VNI3_AMPAM</name>
<dbReference type="Proteomes" id="UP000440578">
    <property type="component" value="Unassembled WGS sequence"/>
</dbReference>
<gene>
    <name evidence="5" type="ORF">FJT64_009087</name>
</gene>
<keyword evidence="3 4" id="KW-0732">Signal</keyword>
<proteinExistence type="predicted"/>
<dbReference type="InterPro" id="IPR010475">
    <property type="entry name" value="AKH/RPCH_hormone"/>
</dbReference>
<dbReference type="AlphaFoldDB" id="A0A6A4VNI3"/>
<sequence length="118" mass="12305">MSSSGRLCLLVVAACLLAPAAVSAQIQFSEDWTHGKRDVSAQQQQLLAAAAAAADGAPRPPLSLLDVLSKAAAQQAAGQQCKPDAEALGLIYDLIMREVEKVISCRTQNGMLKPAYAA</sequence>
<evidence type="ECO:0000256" key="2">
    <source>
        <dbReference type="ARBA" id="ARBA00022525"/>
    </source>
</evidence>
<dbReference type="EMBL" id="VIIS01001781">
    <property type="protein sequence ID" value="KAF0292970.1"/>
    <property type="molecule type" value="Genomic_DNA"/>
</dbReference>
<evidence type="ECO:0000256" key="4">
    <source>
        <dbReference type="SAM" id="SignalP"/>
    </source>
</evidence>
<dbReference type="Pfam" id="PF06377">
    <property type="entry name" value="Adipokin_hormo"/>
    <property type="match status" value="1"/>
</dbReference>
<comment type="caution">
    <text evidence="5">The sequence shown here is derived from an EMBL/GenBank/DDBJ whole genome shotgun (WGS) entry which is preliminary data.</text>
</comment>
<dbReference type="GO" id="GO:0005179">
    <property type="term" value="F:hormone activity"/>
    <property type="evidence" value="ECO:0007669"/>
    <property type="project" value="InterPro"/>
</dbReference>
<reference evidence="5 6" key="1">
    <citation type="submission" date="2019-07" db="EMBL/GenBank/DDBJ databases">
        <title>Draft genome assembly of a fouling barnacle, Amphibalanus amphitrite (Darwin, 1854): The first reference genome for Thecostraca.</title>
        <authorList>
            <person name="Kim W."/>
        </authorList>
    </citation>
    <scope>NUCLEOTIDE SEQUENCE [LARGE SCALE GENOMIC DNA]</scope>
    <source>
        <strain evidence="5">SNU_AA5</strain>
        <tissue evidence="5">Soma without cirri and trophi</tissue>
    </source>
</reference>
<keyword evidence="2" id="KW-0964">Secreted</keyword>
<feature type="chain" id="PRO_5025402043" evidence="4">
    <location>
        <begin position="25"/>
        <end position="118"/>
    </location>
</feature>
<evidence type="ECO:0000313" key="6">
    <source>
        <dbReference type="Proteomes" id="UP000440578"/>
    </source>
</evidence>
<evidence type="ECO:0000313" key="5">
    <source>
        <dbReference type="EMBL" id="KAF0292970.1"/>
    </source>
</evidence>
<organism evidence="5 6">
    <name type="scientific">Amphibalanus amphitrite</name>
    <name type="common">Striped barnacle</name>
    <name type="synonym">Balanus amphitrite</name>
    <dbReference type="NCBI Taxonomy" id="1232801"/>
    <lineage>
        <taxon>Eukaryota</taxon>
        <taxon>Metazoa</taxon>
        <taxon>Ecdysozoa</taxon>
        <taxon>Arthropoda</taxon>
        <taxon>Crustacea</taxon>
        <taxon>Multicrustacea</taxon>
        <taxon>Cirripedia</taxon>
        <taxon>Thoracica</taxon>
        <taxon>Thoracicalcarea</taxon>
        <taxon>Balanomorpha</taxon>
        <taxon>Balanoidea</taxon>
        <taxon>Balanidae</taxon>
        <taxon>Amphibalaninae</taxon>
        <taxon>Amphibalanus</taxon>
    </lineage>
</organism>
<dbReference type="GO" id="GO:0005576">
    <property type="term" value="C:extracellular region"/>
    <property type="evidence" value="ECO:0007669"/>
    <property type="project" value="UniProtKB-SubCell"/>
</dbReference>
<keyword evidence="6" id="KW-1185">Reference proteome</keyword>
<accession>A0A6A4VNI3</accession>